<dbReference type="AlphaFoldDB" id="D6TLE3"/>
<dbReference type="RefSeq" id="WP_007911047.1">
    <property type="nucleotide sequence ID" value="NZ_ADVG01000002.1"/>
</dbReference>
<gene>
    <name evidence="1" type="ORF">Krac_7896</name>
</gene>
<dbReference type="EMBL" id="ADVG01000002">
    <property type="protein sequence ID" value="EFH86593.1"/>
    <property type="molecule type" value="Genomic_DNA"/>
</dbReference>
<dbReference type="InParanoid" id="D6TLE3"/>
<protein>
    <submittedName>
        <fullName evidence="1">Uncharacterized protein</fullName>
    </submittedName>
</protein>
<reference evidence="1 2" key="1">
    <citation type="journal article" date="2011" name="Stand. Genomic Sci.">
        <title>Non-contiguous finished genome sequence and contextual data of the filamentous soil bacterium Ktedonobacter racemifer type strain (SOSP1-21).</title>
        <authorList>
            <person name="Chang Y.J."/>
            <person name="Land M."/>
            <person name="Hauser L."/>
            <person name="Chertkov O."/>
            <person name="Del Rio T.G."/>
            <person name="Nolan M."/>
            <person name="Copeland A."/>
            <person name="Tice H."/>
            <person name="Cheng J.F."/>
            <person name="Lucas S."/>
            <person name="Han C."/>
            <person name="Goodwin L."/>
            <person name="Pitluck S."/>
            <person name="Ivanova N."/>
            <person name="Ovchinikova G."/>
            <person name="Pati A."/>
            <person name="Chen A."/>
            <person name="Palaniappan K."/>
            <person name="Mavromatis K."/>
            <person name="Liolios K."/>
            <person name="Brettin T."/>
            <person name="Fiebig A."/>
            <person name="Rohde M."/>
            <person name="Abt B."/>
            <person name="Goker M."/>
            <person name="Detter J.C."/>
            <person name="Woyke T."/>
            <person name="Bristow J."/>
            <person name="Eisen J.A."/>
            <person name="Markowitz V."/>
            <person name="Hugenholtz P."/>
            <person name="Kyrpides N.C."/>
            <person name="Klenk H.P."/>
            <person name="Lapidus A."/>
        </authorList>
    </citation>
    <scope>NUCLEOTIDE SEQUENCE [LARGE SCALE GENOMIC DNA]</scope>
    <source>
        <strain evidence="2">DSM 44963</strain>
    </source>
</reference>
<evidence type="ECO:0000313" key="1">
    <source>
        <dbReference type="EMBL" id="EFH86593.1"/>
    </source>
</evidence>
<sequence length="81" mass="8713">MSEQTLASAVDYSLDISHVTGGFLHMSLSKAADNTVTLIFSWSKGPEVDAPVDQEITLTAHETQLLRGLLNSPIAQTLLES</sequence>
<evidence type="ECO:0000313" key="2">
    <source>
        <dbReference type="Proteomes" id="UP000004508"/>
    </source>
</evidence>
<comment type="caution">
    <text evidence="1">The sequence shown here is derived from an EMBL/GenBank/DDBJ whole genome shotgun (WGS) entry which is preliminary data.</text>
</comment>
<proteinExistence type="predicted"/>
<keyword evidence="2" id="KW-1185">Reference proteome</keyword>
<accession>D6TLE3</accession>
<name>D6TLE3_KTERA</name>
<dbReference type="STRING" id="485913.Krac_7896"/>
<dbReference type="Proteomes" id="UP000004508">
    <property type="component" value="Unassembled WGS sequence"/>
</dbReference>
<organism evidence="1 2">
    <name type="scientific">Ktedonobacter racemifer DSM 44963</name>
    <dbReference type="NCBI Taxonomy" id="485913"/>
    <lineage>
        <taxon>Bacteria</taxon>
        <taxon>Bacillati</taxon>
        <taxon>Chloroflexota</taxon>
        <taxon>Ktedonobacteria</taxon>
        <taxon>Ktedonobacterales</taxon>
        <taxon>Ktedonobacteraceae</taxon>
        <taxon>Ktedonobacter</taxon>
    </lineage>
</organism>